<keyword evidence="3" id="KW-1185">Reference proteome</keyword>
<reference evidence="2 3" key="1">
    <citation type="submission" date="2011-11" db="EMBL/GenBank/DDBJ databases">
        <title>The Noncontiguous Finished genome of Desulfosporosinus youngiae DSM 17734.</title>
        <authorList>
            <consortium name="US DOE Joint Genome Institute (JGI-PGF)"/>
            <person name="Lucas S."/>
            <person name="Han J."/>
            <person name="Lapidus A."/>
            <person name="Cheng J.-F."/>
            <person name="Goodwin L."/>
            <person name="Pitluck S."/>
            <person name="Peters L."/>
            <person name="Ovchinnikova G."/>
            <person name="Lu M."/>
            <person name="Land M.L."/>
            <person name="Hauser L."/>
            <person name="Pester M."/>
            <person name="Spring S."/>
            <person name="Ollivier B."/>
            <person name="Rattei T."/>
            <person name="Klenk H.-P."/>
            <person name="Wagner M."/>
            <person name="Loy A."/>
            <person name="Woyke T.J."/>
        </authorList>
    </citation>
    <scope>NUCLEOTIDE SEQUENCE [LARGE SCALE GENOMIC DNA]</scope>
    <source>
        <strain evidence="2 3">DSM 17734</strain>
    </source>
</reference>
<dbReference type="AlphaFoldDB" id="H5Y2P5"/>
<dbReference type="EMBL" id="CM001441">
    <property type="protein sequence ID" value="EHQ88308.1"/>
    <property type="molecule type" value="Genomic_DNA"/>
</dbReference>
<evidence type="ECO:0000256" key="1">
    <source>
        <dbReference type="SAM" id="Coils"/>
    </source>
</evidence>
<evidence type="ECO:0000313" key="2">
    <source>
        <dbReference type="EMBL" id="EHQ88308.1"/>
    </source>
</evidence>
<name>H5Y2P5_9FIRM</name>
<dbReference type="HOGENOM" id="CLU_2492844_0_0_9"/>
<proteinExistence type="predicted"/>
<evidence type="ECO:0000313" key="3">
    <source>
        <dbReference type="Proteomes" id="UP000005104"/>
    </source>
</evidence>
<sequence>MRLMDINALSKIRDLKRKQIEELTREVDEIETTLQVLEKYKRDKTKVLAVSKGACPFPESCSKRDVCTLSHCDADTCSNGYAYRFS</sequence>
<organism evidence="2 3">
    <name type="scientific">Desulfosporosinus youngiae DSM 17734</name>
    <dbReference type="NCBI Taxonomy" id="768710"/>
    <lineage>
        <taxon>Bacteria</taxon>
        <taxon>Bacillati</taxon>
        <taxon>Bacillota</taxon>
        <taxon>Clostridia</taxon>
        <taxon>Eubacteriales</taxon>
        <taxon>Desulfitobacteriaceae</taxon>
        <taxon>Desulfosporosinus</taxon>
    </lineage>
</organism>
<dbReference type="Proteomes" id="UP000005104">
    <property type="component" value="Chromosome"/>
</dbReference>
<feature type="coiled-coil region" evidence="1">
    <location>
        <begin position="6"/>
        <end position="40"/>
    </location>
</feature>
<dbReference type="STRING" id="768710.DesyoDRAFT_1138"/>
<keyword evidence="1" id="KW-0175">Coiled coil</keyword>
<accession>H5Y2P5</accession>
<protein>
    <submittedName>
        <fullName evidence="2">Uncharacterized protein</fullName>
    </submittedName>
</protein>
<gene>
    <name evidence="2" type="ORF">DesyoDRAFT_1138</name>
</gene>